<evidence type="ECO:0000313" key="5">
    <source>
        <dbReference type="Proteomes" id="UP000315295"/>
    </source>
</evidence>
<dbReference type="PANTHER" id="PTHR33985">
    <property type="entry name" value="OS02G0491300 PROTEIN-RELATED"/>
    <property type="match status" value="1"/>
</dbReference>
<keyword evidence="2" id="KW-0732">Signal</keyword>
<dbReference type="PROSITE" id="PS50213">
    <property type="entry name" value="FAS1"/>
    <property type="match status" value="1"/>
</dbReference>
<dbReference type="AlphaFoldDB" id="A0A540MTC7"/>
<dbReference type="EMBL" id="VIEB01000194">
    <property type="protein sequence ID" value="TQE01473.1"/>
    <property type="molecule type" value="Genomic_DNA"/>
</dbReference>
<evidence type="ECO:0000259" key="3">
    <source>
        <dbReference type="PROSITE" id="PS50213"/>
    </source>
</evidence>
<keyword evidence="5" id="KW-1185">Reference proteome</keyword>
<sequence>MDSKFALICFLLSLILFVTSQVVQPYEQTSQPEQSGINMGKVSSVLSDKAYHAMALTLGTILEAMIFPTLNLNHSTSLTLFCPKDQAFFNSKYGQPPLTIFKYHVVTFKMDKDSVEASFDHGSKVDTFLPDHPLVLTSLPTGTGGYTSLNLVKVTEWDVYNDGRLIVHGVEDFFDPAFQTLRYPQYDVMNMKEGTSQGLPGLKGVLEIISQFLFLQN</sequence>
<feature type="signal peptide" evidence="2">
    <location>
        <begin position="1"/>
        <end position="20"/>
    </location>
</feature>
<organism evidence="4 5">
    <name type="scientific">Malus baccata</name>
    <name type="common">Siberian crab apple</name>
    <name type="synonym">Pyrus baccata</name>
    <dbReference type="NCBI Taxonomy" id="106549"/>
    <lineage>
        <taxon>Eukaryota</taxon>
        <taxon>Viridiplantae</taxon>
        <taxon>Streptophyta</taxon>
        <taxon>Embryophyta</taxon>
        <taxon>Tracheophyta</taxon>
        <taxon>Spermatophyta</taxon>
        <taxon>Magnoliopsida</taxon>
        <taxon>eudicotyledons</taxon>
        <taxon>Gunneridae</taxon>
        <taxon>Pentapetalae</taxon>
        <taxon>rosids</taxon>
        <taxon>fabids</taxon>
        <taxon>Rosales</taxon>
        <taxon>Rosaceae</taxon>
        <taxon>Amygdaloideae</taxon>
        <taxon>Maleae</taxon>
        <taxon>Malus</taxon>
    </lineage>
</organism>
<dbReference type="InterPro" id="IPR052806">
    <property type="entry name" value="Fasciclin-like_AGP"/>
</dbReference>
<dbReference type="PANTHER" id="PTHR33985:SF29">
    <property type="entry name" value="FAS1 DOMAIN-CONTAINING PROTEIN"/>
    <property type="match status" value="1"/>
</dbReference>
<accession>A0A540MTC7</accession>
<dbReference type="Gene3D" id="2.30.180.10">
    <property type="entry name" value="FAS1 domain"/>
    <property type="match status" value="1"/>
</dbReference>
<comment type="caution">
    <text evidence="4">The sequence shown here is derived from an EMBL/GenBank/DDBJ whole genome shotgun (WGS) entry which is preliminary data.</text>
</comment>
<feature type="chain" id="PRO_5021865243" description="FAS1 domain-containing protein" evidence="2">
    <location>
        <begin position="21"/>
        <end position="217"/>
    </location>
</feature>
<comment type="similarity">
    <text evidence="1">Belongs to the fasciclin-like AGP family.</text>
</comment>
<evidence type="ECO:0000256" key="2">
    <source>
        <dbReference type="SAM" id="SignalP"/>
    </source>
</evidence>
<dbReference type="SUPFAM" id="SSF82153">
    <property type="entry name" value="FAS1 domain"/>
    <property type="match status" value="1"/>
</dbReference>
<feature type="domain" description="FAS1" evidence="3">
    <location>
        <begin position="39"/>
        <end position="178"/>
    </location>
</feature>
<dbReference type="Proteomes" id="UP000315295">
    <property type="component" value="Unassembled WGS sequence"/>
</dbReference>
<name>A0A540MTC7_MALBA</name>
<reference evidence="4 5" key="1">
    <citation type="journal article" date="2019" name="G3 (Bethesda)">
        <title>Sequencing of a Wild Apple (Malus baccata) Genome Unravels the Differences Between Cultivated and Wild Apple Species Regarding Disease Resistance and Cold Tolerance.</title>
        <authorList>
            <person name="Chen X."/>
        </authorList>
    </citation>
    <scope>NUCLEOTIDE SEQUENCE [LARGE SCALE GENOMIC DNA]</scope>
    <source>
        <strain evidence="5">cv. Shandingzi</strain>
        <tissue evidence="4">Leaves</tissue>
    </source>
</reference>
<evidence type="ECO:0000256" key="1">
    <source>
        <dbReference type="ARBA" id="ARBA00007843"/>
    </source>
</evidence>
<gene>
    <name evidence="4" type="ORF">C1H46_012953</name>
</gene>
<evidence type="ECO:0000313" key="4">
    <source>
        <dbReference type="EMBL" id="TQE01473.1"/>
    </source>
</evidence>
<dbReference type="SMART" id="SM00554">
    <property type="entry name" value="FAS1"/>
    <property type="match status" value="1"/>
</dbReference>
<dbReference type="InterPro" id="IPR000782">
    <property type="entry name" value="FAS1_domain"/>
</dbReference>
<proteinExistence type="inferred from homology"/>
<protein>
    <recommendedName>
        <fullName evidence="3">FAS1 domain-containing protein</fullName>
    </recommendedName>
</protein>
<dbReference type="InterPro" id="IPR036378">
    <property type="entry name" value="FAS1_dom_sf"/>
</dbReference>